<proteinExistence type="predicted"/>
<accession>A0A085UI20</accession>
<dbReference type="EMBL" id="WMFL01000082">
    <property type="protein sequence ID" value="NJI03132.1"/>
    <property type="molecule type" value="Genomic_DNA"/>
</dbReference>
<dbReference type="eggNOG" id="ENOG5033GHC">
    <property type="taxonomic scope" value="Bacteria"/>
</dbReference>
<dbReference type="KEGG" id="sagq:EP23_02475"/>
<dbReference type="RefSeq" id="WP_037564606.1">
    <property type="nucleotide sequence ID" value="NZ_CP009623.1"/>
</dbReference>
<sequence length="72" mass="8068">MSISIDPETFAELVVGANPSKKDNPEDIAKESIELYIHAYRLAERYTNISSNCYDTAGALKELHDTELNLTH</sequence>
<evidence type="ECO:0000313" key="2">
    <source>
        <dbReference type="EMBL" id="OTW32232.1"/>
    </source>
</evidence>
<evidence type="ECO:0000313" key="3">
    <source>
        <dbReference type="Proteomes" id="UP000195208"/>
    </source>
</evidence>
<evidence type="ECO:0000313" key="1">
    <source>
        <dbReference type="EMBL" id="NJI03132.1"/>
    </source>
</evidence>
<keyword evidence="3" id="KW-1185">Reference proteome</keyword>
<dbReference type="AlphaFoldDB" id="A0A085UI20"/>
<evidence type="ECO:0000313" key="4">
    <source>
        <dbReference type="Proteomes" id="UP000646308"/>
    </source>
</evidence>
<gene>
    <name evidence="2" type="ORF">B9M88_00720</name>
    <name evidence="1" type="ORF">GLV84_09860</name>
</gene>
<reference evidence="2 3" key="1">
    <citation type="submission" date="2017-04" db="EMBL/GenBank/DDBJ databases">
        <title>Staphylococcus agnetis, a potential pathogen in the broiler production.</title>
        <authorList>
            <person name="Poulsen L."/>
        </authorList>
    </citation>
    <scope>NUCLEOTIDE SEQUENCE [LARGE SCALE GENOMIC DNA]</scope>
    <source>
        <strain evidence="2 3">723_310714_2_2_spleen</strain>
    </source>
</reference>
<dbReference type="GeneID" id="57691429"/>
<protein>
    <submittedName>
        <fullName evidence="1">Uncharacterized protein</fullName>
    </submittedName>
</protein>
<organism evidence="1 4">
    <name type="scientific">Staphylococcus agnetis</name>
    <dbReference type="NCBI Taxonomy" id="985762"/>
    <lineage>
        <taxon>Bacteria</taxon>
        <taxon>Bacillati</taxon>
        <taxon>Bacillota</taxon>
        <taxon>Bacilli</taxon>
        <taxon>Bacillales</taxon>
        <taxon>Staphylococcaceae</taxon>
        <taxon>Staphylococcus</taxon>
    </lineage>
</organism>
<dbReference type="OrthoDB" id="2406893at2"/>
<dbReference type="Proteomes" id="UP000195208">
    <property type="component" value="Unassembled WGS sequence"/>
</dbReference>
<name>A0A085UI20_9STAP</name>
<comment type="caution">
    <text evidence="1">The sequence shown here is derived from an EMBL/GenBank/DDBJ whole genome shotgun (WGS) entry which is preliminary data.</text>
</comment>
<dbReference type="Proteomes" id="UP000646308">
    <property type="component" value="Unassembled WGS sequence"/>
</dbReference>
<dbReference type="EMBL" id="NEFX01000001">
    <property type="protein sequence ID" value="OTW32232.1"/>
    <property type="molecule type" value="Genomic_DNA"/>
</dbReference>
<reference evidence="1" key="2">
    <citation type="submission" date="2019-11" db="EMBL/GenBank/DDBJ databases">
        <title>Whole genome comparisons of Staphylococcus agnetis isolates from cattle and chickens.</title>
        <authorList>
            <person name="Rhoads D."/>
            <person name="Shwani A."/>
            <person name="Adkins P."/>
            <person name="Calcutt M."/>
            <person name="Middleton J."/>
        </authorList>
    </citation>
    <scope>NUCLEOTIDE SEQUENCE</scope>
    <source>
        <strain evidence="1">1387</strain>
    </source>
</reference>